<keyword evidence="2" id="KW-1133">Transmembrane helix</keyword>
<dbReference type="Proteomes" id="UP000023152">
    <property type="component" value="Unassembled WGS sequence"/>
</dbReference>
<accession>X6N8L0</accession>
<sequence length="368" mass="41906">MGGWCSTDNQENAFARRRNWDELPLHPQKRVELEEEYTPTTTRPLKDEEMQQLVQLYVHALRSQSSLSHNLPLLQFQHSSSLACSFCYFIIYVLSIGRYLYQQFFFFFWKKKGHVDLHVPKKQVQFQVAQSKSAPASPIPRQPMSLEENESDIEELYNPKTDKRNNDKKAADNLLGDAYVMERESTPGGDVQLEKAESNGDVLLVSGNAGQARDTPEGFENETGRDDHSGLIPPQEDANGGVTVTSATEDNVVVSSSLNETAGAINTVVTVIDDDDTSNQKKETETVKEQQQFGQVQQELAQELQAVDQNKRLSIHEQNVQKNILRQKSMWKWSQDQIDEAEDDMRYQLIMLQTMGKISFVLRVVYVV</sequence>
<keyword evidence="2" id="KW-0812">Transmembrane</keyword>
<protein>
    <submittedName>
        <fullName evidence="3">Uncharacterized protein</fullName>
    </submittedName>
</protein>
<evidence type="ECO:0000256" key="2">
    <source>
        <dbReference type="SAM" id="Phobius"/>
    </source>
</evidence>
<name>X6N8L0_RETFI</name>
<keyword evidence="2" id="KW-0472">Membrane</keyword>
<feature type="region of interest" description="Disordered" evidence="1">
    <location>
        <begin position="209"/>
        <end position="239"/>
    </location>
</feature>
<dbReference type="AlphaFoldDB" id="X6N8L0"/>
<gene>
    <name evidence="3" type="ORF">RFI_15554</name>
</gene>
<proteinExistence type="predicted"/>
<keyword evidence="4" id="KW-1185">Reference proteome</keyword>
<organism evidence="3 4">
    <name type="scientific">Reticulomyxa filosa</name>
    <dbReference type="NCBI Taxonomy" id="46433"/>
    <lineage>
        <taxon>Eukaryota</taxon>
        <taxon>Sar</taxon>
        <taxon>Rhizaria</taxon>
        <taxon>Retaria</taxon>
        <taxon>Foraminifera</taxon>
        <taxon>Monothalamids</taxon>
        <taxon>Reticulomyxidae</taxon>
        <taxon>Reticulomyxa</taxon>
    </lineage>
</organism>
<feature type="transmembrane region" description="Helical" evidence="2">
    <location>
        <begin position="80"/>
        <end position="101"/>
    </location>
</feature>
<evidence type="ECO:0000256" key="1">
    <source>
        <dbReference type="SAM" id="MobiDB-lite"/>
    </source>
</evidence>
<evidence type="ECO:0000313" key="3">
    <source>
        <dbReference type="EMBL" id="ETO21647.1"/>
    </source>
</evidence>
<reference evidence="3 4" key="1">
    <citation type="journal article" date="2013" name="Curr. Biol.">
        <title>The Genome of the Foraminiferan Reticulomyxa filosa.</title>
        <authorList>
            <person name="Glockner G."/>
            <person name="Hulsmann N."/>
            <person name="Schleicher M."/>
            <person name="Noegel A.A."/>
            <person name="Eichinger L."/>
            <person name="Gallinger C."/>
            <person name="Pawlowski J."/>
            <person name="Sierra R."/>
            <person name="Euteneuer U."/>
            <person name="Pillet L."/>
            <person name="Moustafa A."/>
            <person name="Platzer M."/>
            <person name="Groth M."/>
            <person name="Szafranski K."/>
            <person name="Schliwa M."/>
        </authorList>
    </citation>
    <scope>NUCLEOTIDE SEQUENCE [LARGE SCALE GENOMIC DNA]</scope>
</reference>
<evidence type="ECO:0000313" key="4">
    <source>
        <dbReference type="Proteomes" id="UP000023152"/>
    </source>
</evidence>
<comment type="caution">
    <text evidence="3">The sequence shown here is derived from an EMBL/GenBank/DDBJ whole genome shotgun (WGS) entry which is preliminary data.</text>
</comment>
<dbReference type="EMBL" id="ASPP01011418">
    <property type="protein sequence ID" value="ETO21647.1"/>
    <property type="molecule type" value="Genomic_DNA"/>
</dbReference>